<reference evidence="2 3" key="1">
    <citation type="submission" date="2021-10" db="EMBL/GenBank/DDBJ databases">
        <title>Lutispora strain m25 sp. nov., a thermophilic, non-spore-forming bacterium isolated from a lab-scale methanogenic bioreactor digesting anaerobic sludge.</title>
        <authorList>
            <person name="El Houari A."/>
            <person name="Mcdonald J."/>
        </authorList>
    </citation>
    <scope>NUCLEOTIDE SEQUENCE [LARGE SCALE GENOMIC DNA]</scope>
    <source>
        <strain evidence="3">m25</strain>
    </source>
</reference>
<keyword evidence="1" id="KW-0175">Coiled coil</keyword>
<proteinExistence type="predicted"/>
<sequence>MEVLLLLDALEDIIEKASNLPLSSKAMINKEELLEIIKDIRIKLPDEMKQAQWIKEERQKILIEAKKEAEGIRKECDERLQKIKEERQRILAEAEKESEILRQEADRRIKSMIDESEVTKRANEQAKDIINAAQQDAKKIRLGARAYADDILAELSLKVEKVLSTISANREELKNYKS</sequence>
<organism evidence="2 3">
    <name type="scientific">Lutispora saccharofermentans</name>
    <dbReference type="NCBI Taxonomy" id="3024236"/>
    <lineage>
        <taxon>Bacteria</taxon>
        <taxon>Bacillati</taxon>
        <taxon>Bacillota</taxon>
        <taxon>Clostridia</taxon>
        <taxon>Lutisporales</taxon>
        <taxon>Lutisporaceae</taxon>
        <taxon>Lutispora</taxon>
    </lineage>
</organism>
<dbReference type="RefSeq" id="WP_255225558.1">
    <property type="nucleotide sequence ID" value="NZ_JAJEKE010000001.1"/>
</dbReference>
<dbReference type="Proteomes" id="UP001651880">
    <property type="component" value="Unassembled WGS sequence"/>
</dbReference>
<accession>A0ABT1N9W5</accession>
<dbReference type="EMBL" id="JAJEKE010000001">
    <property type="protein sequence ID" value="MCQ1528047.1"/>
    <property type="molecule type" value="Genomic_DNA"/>
</dbReference>
<evidence type="ECO:0000313" key="2">
    <source>
        <dbReference type="EMBL" id="MCQ1528047.1"/>
    </source>
</evidence>
<comment type="caution">
    <text evidence="2">The sequence shown here is derived from an EMBL/GenBank/DDBJ whole genome shotgun (WGS) entry which is preliminary data.</text>
</comment>
<name>A0ABT1N9W5_9FIRM</name>
<feature type="coiled-coil region" evidence="1">
    <location>
        <begin position="66"/>
        <end position="111"/>
    </location>
</feature>
<evidence type="ECO:0000313" key="3">
    <source>
        <dbReference type="Proteomes" id="UP001651880"/>
    </source>
</evidence>
<evidence type="ECO:0000256" key="1">
    <source>
        <dbReference type="SAM" id="Coils"/>
    </source>
</evidence>
<gene>
    <name evidence="2" type="ORF">LJD61_00580</name>
</gene>
<keyword evidence="3" id="KW-1185">Reference proteome</keyword>
<protein>
    <submittedName>
        <fullName evidence="2">ATPase</fullName>
    </submittedName>
</protein>